<dbReference type="PANTHER" id="PTHR12360">
    <property type="entry name" value="NUCLEAR TRANSCRIPTION FACTOR, X-BOX BINDING 1 NFX1"/>
    <property type="match status" value="1"/>
</dbReference>
<dbReference type="Proteomes" id="UP000006564">
    <property type="component" value="Chromosome 1"/>
</dbReference>
<evidence type="ECO:0000256" key="1">
    <source>
        <dbReference type="ARBA" id="ARBA00004123"/>
    </source>
</evidence>
<keyword evidence="7" id="KW-0805">Transcription regulation</keyword>
<keyword evidence="5" id="KW-0863">Zinc-finger</keyword>
<feature type="compositionally biased region" description="Basic residues" evidence="10">
    <location>
        <begin position="17"/>
        <end position="34"/>
    </location>
</feature>
<dbReference type="GO" id="GO:0008270">
    <property type="term" value="F:zinc ion binding"/>
    <property type="evidence" value="ECO:0007669"/>
    <property type="project" value="UniProtKB-KW"/>
</dbReference>
<dbReference type="VEuPathDB" id="FungiDB:AO090005000165"/>
<dbReference type="PANTHER" id="PTHR12360:SF12">
    <property type="entry name" value="TRANSCRIPTIONAL REPRESSOR NF-X1"/>
    <property type="match status" value="1"/>
</dbReference>
<dbReference type="AlphaFoldDB" id="Q2UT43"/>
<dbReference type="HOGENOM" id="CLU_005714_2_1_1"/>
<keyword evidence="8" id="KW-0804">Transcription</keyword>
<dbReference type="GeneID" id="5989219"/>
<dbReference type="InterPro" id="IPR034077">
    <property type="entry name" value="R3H_FAP1"/>
</dbReference>
<dbReference type="InterPro" id="IPR001374">
    <property type="entry name" value="R3H_dom"/>
</dbReference>
<dbReference type="InterPro" id="IPR000967">
    <property type="entry name" value="Znf_NFX1"/>
</dbReference>
<dbReference type="STRING" id="510516.Q2UT43"/>
<evidence type="ECO:0000256" key="8">
    <source>
        <dbReference type="ARBA" id="ARBA00023163"/>
    </source>
</evidence>
<comment type="subcellular location">
    <subcellularLocation>
        <location evidence="1">Nucleus</location>
    </subcellularLocation>
</comment>
<evidence type="ECO:0000313" key="13">
    <source>
        <dbReference type="Proteomes" id="UP000006564"/>
    </source>
</evidence>
<dbReference type="CDD" id="cd06006">
    <property type="entry name" value="R3H_unknown_2"/>
    <property type="match status" value="1"/>
</dbReference>
<feature type="region of interest" description="Disordered" evidence="10">
    <location>
        <begin position="782"/>
        <end position="850"/>
    </location>
</feature>
<evidence type="ECO:0000256" key="10">
    <source>
        <dbReference type="SAM" id="MobiDB-lite"/>
    </source>
</evidence>
<dbReference type="EMBL" id="AP007151">
    <property type="protein sequence ID" value="BAE55272.1"/>
    <property type="molecule type" value="Genomic_DNA"/>
</dbReference>
<keyword evidence="4" id="KW-0677">Repeat</keyword>
<evidence type="ECO:0000313" key="12">
    <source>
        <dbReference type="EMBL" id="BAE55272.1"/>
    </source>
</evidence>
<feature type="compositionally biased region" description="Polar residues" evidence="10">
    <location>
        <begin position="832"/>
        <end position="850"/>
    </location>
</feature>
<evidence type="ECO:0000256" key="9">
    <source>
        <dbReference type="ARBA" id="ARBA00023242"/>
    </source>
</evidence>
<feature type="domain" description="R3H" evidence="11">
    <location>
        <begin position="596"/>
        <end position="659"/>
    </location>
</feature>
<feature type="compositionally biased region" description="Low complexity" evidence="10">
    <location>
        <begin position="45"/>
        <end position="72"/>
    </location>
</feature>
<protein>
    <submittedName>
        <fullName evidence="12">DNA, SC005</fullName>
    </submittedName>
</protein>
<feature type="compositionally biased region" description="Low complexity" evidence="10">
    <location>
        <begin position="729"/>
        <end position="745"/>
    </location>
</feature>
<dbReference type="FunFam" id="3.30.1370.50:FF:000006">
    <property type="entry name" value="NF-X1 finger transcription factor"/>
    <property type="match status" value="1"/>
</dbReference>
<feature type="region of interest" description="Disordered" evidence="10">
    <location>
        <begin position="712"/>
        <end position="768"/>
    </location>
</feature>
<dbReference type="GO" id="GO:0000122">
    <property type="term" value="P:negative regulation of transcription by RNA polymerase II"/>
    <property type="evidence" value="ECO:0007669"/>
    <property type="project" value="TreeGrafter"/>
</dbReference>
<keyword evidence="9" id="KW-0539">Nucleus</keyword>
<name>Q2UT43_ASPOR</name>
<dbReference type="CDD" id="cd06008">
    <property type="entry name" value="NF-X1-zinc-finger"/>
    <property type="match status" value="3"/>
</dbReference>
<evidence type="ECO:0000256" key="2">
    <source>
        <dbReference type="ARBA" id="ARBA00007269"/>
    </source>
</evidence>
<dbReference type="RefSeq" id="XP_023088838.1">
    <property type="nucleotide sequence ID" value="XM_023234238.1"/>
</dbReference>
<feature type="region of interest" description="Disordered" evidence="10">
    <location>
        <begin position="148"/>
        <end position="194"/>
    </location>
</feature>
<dbReference type="Gene3D" id="3.30.1370.50">
    <property type="entry name" value="R3H-like domain"/>
    <property type="match status" value="1"/>
</dbReference>
<dbReference type="GO" id="GO:0000981">
    <property type="term" value="F:DNA-binding transcription factor activity, RNA polymerase II-specific"/>
    <property type="evidence" value="ECO:0007669"/>
    <property type="project" value="TreeGrafter"/>
</dbReference>
<accession>Q2UT43</accession>
<feature type="region of interest" description="Disordered" evidence="10">
    <location>
        <begin position="1"/>
        <end position="132"/>
    </location>
</feature>
<gene>
    <name evidence="12" type="ORF">AO090005000165</name>
</gene>
<dbReference type="Pfam" id="PF01424">
    <property type="entry name" value="R3H"/>
    <property type="match status" value="1"/>
</dbReference>
<feature type="compositionally biased region" description="Basic residues" evidence="10">
    <location>
        <begin position="75"/>
        <end position="84"/>
    </location>
</feature>
<keyword evidence="6" id="KW-0862">Zinc</keyword>
<dbReference type="GO" id="GO:0005634">
    <property type="term" value="C:nucleus"/>
    <property type="evidence" value="ECO:0007669"/>
    <property type="project" value="UniProtKB-SubCell"/>
</dbReference>
<dbReference type="InterPro" id="IPR036867">
    <property type="entry name" value="R3H_dom_sf"/>
</dbReference>
<dbReference type="SMART" id="SM00393">
    <property type="entry name" value="R3H"/>
    <property type="match status" value="1"/>
</dbReference>
<evidence type="ECO:0000256" key="4">
    <source>
        <dbReference type="ARBA" id="ARBA00022737"/>
    </source>
</evidence>
<evidence type="ECO:0000256" key="5">
    <source>
        <dbReference type="ARBA" id="ARBA00022771"/>
    </source>
</evidence>
<keyword evidence="3" id="KW-0479">Metal-binding</keyword>
<reference evidence="12 13" key="1">
    <citation type="journal article" date="2005" name="Nature">
        <title>Genome sequencing and analysis of Aspergillus oryzae.</title>
        <authorList>
            <person name="Machida M."/>
            <person name="Asai K."/>
            <person name="Sano M."/>
            <person name="Tanaka T."/>
            <person name="Kumagai T."/>
            <person name="Terai G."/>
            <person name="Kusumoto K."/>
            <person name="Arima T."/>
            <person name="Akita O."/>
            <person name="Kashiwagi Y."/>
            <person name="Abe K."/>
            <person name="Gomi K."/>
            <person name="Horiuchi H."/>
            <person name="Kitamoto K."/>
            <person name="Kobayashi T."/>
            <person name="Takeuchi M."/>
            <person name="Denning D.W."/>
            <person name="Galagan J.E."/>
            <person name="Nierman W.C."/>
            <person name="Yu J."/>
            <person name="Archer D.B."/>
            <person name="Bennett J.W."/>
            <person name="Bhatnagar D."/>
            <person name="Cleveland T.E."/>
            <person name="Fedorova N.D."/>
            <person name="Gotoh O."/>
            <person name="Horikawa H."/>
            <person name="Hosoyama A."/>
            <person name="Ichinomiya M."/>
            <person name="Igarashi R."/>
            <person name="Iwashita K."/>
            <person name="Juvvadi P.R."/>
            <person name="Kato M."/>
            <person name="Kato Y."/>
            <person name="Kin T."/>
            <person name="Kokubun A."/>
            <person name="Maeda H."/>
            <person name="Maeyama N."/>
            <person name="Maruyama J."/>
            <person name="Nagasaki H."/>
            <person name="Nakajima T."/>
            <person name="Oda K."/>
            <person name="Okada K."/>
            <person name="Paulsen I."/>
            <person name="Sakamoto K."/>
            <person name="Sawano T."/>
            <person name="Takahashi M."/>
            <person name="Takase K."/>
            <person name="Terabayashi Y."/>
            <person name="Wortman J."/>
            <person name="Yamada O."/>
            <person name="Yamagata Y."/>
            <person name="Anazawa H."/>
            <person name="Hata Y."/>
            <person name="Koide Y."/>
            <person name="Komori T."/>
            <person name="Koyama Y."/>
            <person name="Minetoki T."/>
            <person name="Suharnan S."/>
            <person name="Tanaka A."/>
            <person name="Isono K."/>
            <person name="Kuhara S."/>
            <person name="Ogasawara N."/>
            <person name="Kikuchi H."/>
        </authorList>
    </citation>
    <scope>NUCLEOTIDE SEQUENCE [LARGE SCALE GENOMIC DNA]</scope>
    <source>
        <strain evidence="13">ATCC 42149 / RIB 40</strain>
    </source>
</reference>
<comment type="similarity">
    <text evidence="2">Belongs to the NFX1 family.</text>
</comment>
<evidence type="ECO:0000259" key="11">
    <source>
        <dbReference type="PROSITE" id="PS51061"/>
    </source>
</evidence>
<keyword evidence="13" id="KW-1185">Reference proteome</keyword>
<dbReference type="Pfam" id="PF01422">
    <property type="entry name" value="zf-NF-X1"/>
    <property type="match status" value="4"/>
</dbReference>
<dbReference type="SUPFAM" id="SSF82708">
    <property type="entry name" value="R3H domain"/>
    <property type="match status" value="1"/>
</dbReference>
<evidence type="ECO:0000256" key="6">
    <source>
        <dbReference type="ARBA" id="ARBA00022833"/>
    </source>
</evidence>
<feature type="compositionally biased region" description="Acidic residues" evidence="10">
    <location>
        <begin position="797"/>
        <end position="807"/>
    </location>
</feature>
<dbReference type="GO" id="GO:0000977">
    <property type="term" value="F:RNA polymerase II transcription regulatory region sequence-specific DNA binding"/>
    <property type="evidence" value="ECO:0007669"/>
    <property type="project" value="TreeGrafter"/>
</dbReference>
<dbReference type="PROSITE" id="PS51061">
    <property type="entry name" value="R3H"/>
    <property type="match status" value="1"/>
</dbReference>
<dbReference type="OMA" id="SHECGER"/>
<organism evidence="12 13">
    <name type="scientific">Aspergillus oryzae (strain ATCC 42149 / RIB 40)</name>
    <name type="common">Yellow koji mold</name>
    <dbReference type="NCBI Taxonomy" id="510516"/>
    <lineage>
        <taxon>Eukaryota</taxon>
        <taxon>Fungi</taxon>
        <taxon>Dikarya</taxon>
        <taxon>Ascomycota</taxon>
        <taxon>Pezizomycotina</taxon>
        <taxon>Eurotiomycetes</taxon>
        <taxon>Eurotiomycetidae</taxon>
        <taxon>Eurotiales</taxon>
        <taxon>Aspergillaceae</taxon>
        <taxon>Aspergillus</taxon>
        <taxon>Aspergillus subgen. Circumdati</taxon>
    </lineage>
</organism>
<proteinExistence type="inferred from homology"/>
<evidence type="ECO:0000256" key="3">
    <source>
        <dbReference type="ARBA" id="ARBA00022723"/>
    </source>
</evidence>
<dbReference type="KEGG" id="aor:AO090005000165"/>
<dbReference type="SMART" id="SM00438">
    <property type="entry name" value="ZnF_NFX"/>
    <property type="match status" value="4"/>
</dbReference>
<evidence type="ECO:0000256" key="7">
    <source>
        <dbReference type="ARBA" id="ARBA00023015"/>
    </source>
</evidence>
<dbReference type="InterPro" id="IPR034078">
    <property type="entry name" value="NFX1_fam"/>
</dbReference>
<sequence length="850" mass="92005">MSDAPAPVAEGSASRPRPSRRGGRGRGNRNHRRPQTQATERSHDAQAAQPPTQQSSQLQPTQNSPSDLPADAPRSRRGPRRGRGGGRGDGAPSEGSSRRQRQRGGDRGTTSTGRRFEGRLTKPEQAPEGEQVDTAVDANDLGLRADAPAFVPGTQSEPVANEPTPSTTSAPTKKKPKAKNAPPPPPKVTTKSVAPDIATRIHEDIAHNLYECPICTAELGRRSRVWNCGLCWTVFHLSCVKKWSKNEGAAAQDSARRQGEGTLEHPQCFRVCKAGLHCGRHACAERCCPGEQKAVERQALRRKLKSHLRPSDEDVEAEHICTRVCGRMLKCGRHTCPELCHKGPCNTCREAIFEEISCNCGRSVLYPPLPCGTQPPPCSAPCERPKSCGHPQTPHNCHTDEEECPKCPYLTEKMCLCGKQILKNVPCWLADARCGRICGETLKCGSHTCQKNCHRPGDCEDTLKPCQQPCGKTKTMCGHPCTEPCHAPYPCPEKTPCSSMITVTCGCGRLRQERRCNAAKAVASKGQLQQPQRLPAVTPLTCDDECARLERNRSLASALGVDINPSTTVAQNATASLPYSSETLDMYIQLSSSAPLSTLQSYESTLHSLAANPTQRSVRFQPAKSSLRAFVHSLATDWGFASESFDPEPHRHVFVLKPTVWNPPLLGMGNGTAIGIGGMSVSECVKLRERQRQKEREAQRLAAAEAKAQREAVKAQANATNEGGWAQVAASRRSNASTRSTTPNPGTTSRSGSMFAALAGDDGSTWGAPKKEKLVLRSGVGAGKQLRTPQPAAEVVDSWEEEEEKQEQEERAREQEQGQEQDDGQGDVQQGTSELETAQTGEAIATSSVV</sequence>